<evidence type="ECO:0000313" key="4">
    <source>
        <dbReference type="Proteomes" id="UP001500051"/>
    </source>
</evidence>
<dbReference type="Proteomes" id="UP001500051">
    <property type="component" value="Unassembled WGS sequence"/>
</dbReference>
<keyword evidence="4" id="KW-1185">Reference proteome</keyword>
<keyword evidence="1" id="KW-0175">Coiled coil</keyword>
<name>A0ABP7E8J4_9ACTN</name>
<feature type="coiled-coil region" evidence="1">
    <location>
        <begin position="211"/>
        <end position="238"/>
    </location>
</feature>
<feature type="coiled-coil region" evidence="1">
    <location>
        <begin position="29"/>
        <end position="125"/>
    </location>
</feature>
<evidence type="ECO:0000313" key="3">
    <source>
        <dbReference type="EMBL" id="GAA3715030.1"/>
    </source>
</evidence>
<dbReference type="RefSeq" id="WP_344814025.1">
    <property type="nucleotide sequence ID" value="NZ_BAAAYX010000020.1"/>
</dbReference>
<accession>A0ABP7E8J4</accession>
<feature type="region of interest" description="Disordered" evidence="2">
    <location>
        <begin position="330"/>
        <end position="375"/>
    </location>
</feature>
<sequence>MAYSGAPLPSSDFPINRRGYDRDAVDGFVRSLQSRLNDLDAQVQRLITENGQLRHDLTGAQESAHPDFNNLGGRAQEILRVAEEQAGDLTAQAQREADRLLEQTDTETRQQRERAENELAGIRDRQLGELDNLRRQADADAQAVYEHARFESEQLLASARVEAEALLIENERLSAARLESAQIEVRQLLGAAERDAAALREQTAVERDQALTDLRQVSDEAQARIEALLGESSRLQTQAATHLAEQTDVAARLRNDALHEAERVKRAAIAEADAIVGRAQAQADTIDERARQEFAWRRRQMRREQDLLDRRKQAMLSQLTSLSALAAETAQSLPEVPSLELSDVDETRGNQPVVVESSTETHDESTTGYAAASSH</sequence>
<protein>
    <submittedName>
        <fullName evidence="3">Cellulose-binding protein</fullName>
    </submittedName>
</protein>
<dbReference type="EMBL" id="BAAAYX010000020">
    <property type="protein sequence ID" value="GAA3715030.1"/>
    <property type="molecule type" value="Genomic_DNA"/>
</dbReference>
<evidence type="ECO:0000256" key="1">
    <source>
        <dbReference type="SAM" id="Coils"/>
    </source>
</evidence>
<dbReference type="InterPro" id="IPR007793">
    <property type="entry name" value="DivIVA_fam"/>
</dbReference>
<gene>
    <name evidence="3" type="ORF">GCM10022204_37910</name>
</gene>
<reference evidence="4" key="1">
    <citation type="journal article" date="2019" name="Int. J. Syst. Evol. Microbiol.">
        <title>The Global Catalogue of Microorganisms (GCM) 10K type strain sequencing project: providing services to taxonomists for standard genome sequencing and annotation.</title>
        <authorList>
            <consortium name="The Broad Institute Genomics Platform"/>
            <consortium name="The Broad Institute Genome Sequencing Center for Infectious Disease"/>
            <person name="Wu L."/>
            <person name="Ma J."/>
        </authorList>
    </citation>
    <scope>NUCLEOTIDE SEQUENCE [LARGE SCALE GENOMIC DNA]</scope>
    <source>
        <strain evidence="4">JCM 16548</strain>
    </source>
</reference>
<evidence type="ECO:0000256" key="2">
    <source>
        <dbReference type="SAM" id="MobiDB-lite"/>
    </source>
</evidence>
<organism evidence="3 4">
    <name type="scientific">Microlunatus aurantiacus</name>
    <dbReference type="NCBI Taxonomy" id="446786"/>
    <lineage>
        <taxon>Bacteria</taxon>
        <taxon>Bacillati</taxon>
        <taxon>Actinomycetota</taxon>
        <taxon>Actinomycetes</taxon>
        <taxon>Propionibacteriales</taxon>
        <taxon>Propionibacteriaceae</taxon>
        <taxon>Microlunatus</taxon>
    </lineage>
</organism>
<comment type="caution">
    <text evidence="3">The sequence shown here is derived from an EMBL/GenBank/DDBJ whole genome shotgun (WGS) entry which is preliminary data.</text>
</comment>
<proteinExistence type="predicted"/>
<dbReference type="Pfam" id="PF05103">
    <property type="entry name" value="DivIVA"/>
    <property type="match status" value="1"/>
</dbReference>